<evidence type="ECO:0000256" key="4">
    <source>
        <dbReference type="ARBA" id="ARBA00022840"/>
    </source>
</evidence>
<evidence type="ECO:0008006" key="12">
    <source>
        <dbReference type="Google" id="ProtNLM"/>
    </source>
</evidence>
<evidence type="ECO:0000256" key="3">
    <source>
        <dbReference type="ARBA" id="ARBA00022741"/>
    </source>
</evidence>
<feature type="transmembrane region" description="Helical" evidence="7">
    <location>
        <begin position="151"/>
        <end position="168"/>
    </location>
</feature>
<dbReference type="GO" id="GO:0005524">
    <property type="term" value="F:ATP binding"/>
    <property type="evidence" value="ECO:0007669"/>
    <property type="project" value="UniProtKB-KW"/>
</dbReference>
<organism evidence="10 11">
    <name type="scientific">Candidatus Nomurabacteria bacterium RIFCSPHIGHO2_01_FULL_40_20</name>
    <dbReference type="NCBI Taxonomy" id="1801738"/>
    <lineage>
        <taxon>Bacteria</taxon>
        <taxon>Candidatus Nomuraibacteriota</taxon>
    </lineage>
</organism>
<dbReference type="PANTHER" id="PTHR43394:SF1">
    <property type="entry name" value="ATP-BINDING CASSETTE SUB-FAMILY B MEMBER 10, MITOCHONDRIAL"/>
    <property type="match status" value="1"/>
</dbReference>
<comment type="subcellular location">
    <subcellularLocation>
        <location evidence="1">Cell membrane</location>
        <topology evidence="1">Multi-pass membrane protein</topology>
    </subcellularLocation>
</comment>
<keyword evidence="4" id="KW-0067">ATP-binding</keyword>
<dbReference type="Gene3D" id="3.40.50.300">
    <property type="entry name" value="P-loop containing nucleotide triphosphate hydrolases"/>
    <property type="match status" value="1"/>
</dbReference>
<dbReference type="GO" id="GO:0005886">
    <property type="term" value="C:plasma membrane"/>
    <property type="evidence" value="ECO:0007669"/>
    <property type="project" value="UniProtKB-SubCell"/>
</dbReference>
<protein>
    <recommendedName>
        <fullName evidence="12">ABC transporter ATP-binding protein</fullName>
    </recommendedName>
</protein>
<dbReference type="Pfam" id="PF00005">
    <property type="entry name" value="ABC_tran"/>
    <property type="match status" value="1"/>
</dbReference>
<dbReference type="SUPFAM" id="SSF52540">
    <property type="entry name" value="P-loop containing nucleoside triphosphate hydrolases"/>
    <property type="match status" value="1"/>
</dbReference>
<evidence type="ECO:0000313" key="11">
    <source>
        <dbReference type="Proteomes" id="UP000178985"/>
    </source>
</evidence>
<reference evidence="10 11" key="1">
    <citation type="journal article" date="2016" name="Nat. Commun.">
        <title>Thousands of microbial genomes shed light on interconnected biogeochemical processes in an aquifer system.</title>
        <authorList>
            <person name="Anantharaman K."/>
            <person name="Brown C.T."/>
            <person name="Hug L.A."/>
            <person name="Sharon I."/>
            <person name="Castelle C.J."/>
            <person name="Probst A.J."/>
            <person name="Thomas B.C."/>
            <person name="Singh A."/>
            <person name="Wilkins M.J."/>
            <person name="Karaoz U."/>
            <person name="Brodie E.L."/>
            <person name="Williams K.H."/>
            <person name="Hubbard S.S."/>
            <person name="Banfield J.F."/>
        </authorList>
    </citation>
    <scope>NUCLEOTIDE SEQUENCE [LARGE SCALE GENOMIC DNA]</scope>
</reference>
<sequence>MTTNERKNISWLEVPKAIWYFLENDRKKFLVAFFILVVIFFYDLVPIFIVGKIVDFFTNYTLGQSLNSFYFYSILIGLTWIIASFIRLKAKNMMNIIGQTTRARARIWGFERLTEFSLEWHNKENTGTKLQRIFTGADALRRAIKLLSKELIRIAINIFGVFAYFLFFDVKYPVFIFIYAFVFLFAEFYFSKKIFRLSNEYNKFNQFAGGTYVESASNMLSIKALGREHEARERVSGKEALSRDISIKKVNATSFKWACLQVISGVGFSIFLLFTGFSFLSGAITLGMILVFFTYFNKLGSHLADISEIYTEVVDLRSELGQMMPIFKETEFIKTGNEKFPQNWDKVEIKNVNMEYRSGQQGLKDFSLTLNRNSKIGIAGSSGSGKSTLAKVILGLYALKSGSIKIGEKDYYSIEHNDTLTNITVVLQETELFNLSLEDNITMMRPLDSNLLKKAIEISELKEVIDKLPEGLDSLVGEKGYMLSGGERQRLGIARAIYKNASIVILDEATSSLDSKTEGKIMEKLLGEYGKDKTFLIIAHRLGTLKYTDSISVVEKGEVLEEGSYYKLMNNQKSFFYKMNQEQKFLKEKV</sequence>
<name>A0A1F6V388_9BACT</name>
<dbReference type="InterPro" id="IPR039421">
    <property type="entry name" value="Type_1_exporter"/>
</dbReference>
<evidence type="ECO:0000259" key="8">
    <source>
        <dbReference type="PROSITE" id="PS50893"/>
    </source>
</evidence>
<dbReference type="PROSITE" id="PS50929">
    <property type="entry name" value="ABC_TM1F"/>
    <property type="match status" value="1"/>
</dbReference>
<feature type="transmembrane region" description="Helical" evidence="7">
    <location>
        <begin position="174"/>
        <end position="190"/>
    </location>
</feature>
<dbReference type="Pfam" id="PF00664">
    <property type="entry name" value="ABC_membrane"/>
    <property type="match status" value="1"/>
</dbReference>
<dbReference type="Gene3D" id="1.20.1560.10">
    <property type="entry name" value="ABC transporter type 1, transmembrane domain"/>
    <property type="match status" value="1"/>
</dbReference>
<dbReference type="InterPro" id="IPR003593">
    <property type="entry name" value="AAA+_ATPase"/>
</dbReference>
<feature type="domain" description="ABC transmembrane type-1" evidence="9">
    <location>
        <begin position="30"/>
        <end position="315"/>
    </location>
</feature>
<dbReference type="InterPro" id="IPR011527">
    <property type="entry name" value="ABC1_TM_dom"/>
</dbReference>
<dbReference type="InterPro" id="IPR036640">
    <property type="entry name" value="ABC1_TM_sf"/>
</dbReference>
<dbReference type="GO" id="GO:0015421">
    <property type="term" value="F:ABC-type oligopeptide transporter activity"/>
    <property type="evidence" value="ECO:0007669"/>
    <property type="project" value="TreeGrafter"/>
</dbReference>
<evidence type="ECO:0000256" key="6">
    <source>
        <dbReference type="ARBA" id="ARBA00023136"/>
    </source>
</evidence>
<feature type="transmembrane region" description="Helical" evidence="7">
    <location>
        <begin position="69"/>
        <end position="88"/>
    </location>
</feature>
<dbReference type="AlphaFoldDB" id="A0A1F6V388"/>
<feature type="transmembrane region" description="Helical" evidence="7">
    <location>
        <begin position="29"/>
        <end position="49"/>
    </location>
</feature>
<dbReference type="CDD" id="cd07346">
    <property type="entry name" value="ABC_6TM_exporters"/>
    <property type="match status" value="1"/>
</dbReference>
<keyword evidence="3" id="KW-0547">Nucleotide-binding</keyword>
<evidence type="ECO:0000313" key="10">
    <source>
        <dbReference type="EMBL" id="OGI64092.1"/>
    </source>
</evidence>
<keyword evidence="6 7" id="KW-0472">Membrane</keyword>
<dbReference type="PROSITE" id="PS50893">
    <property type="entry name" value="ABC_TRANSPORTER_2"/>
    <property type="match status" value="1"/>
</dbReference>
<dbReference type="GO" id="GO:0016887">
    <property type="term" value="F:ATP hydrolysis activity"/>
    <property type="evidence" value="ECO:0007669"/>
    <property type="project" value="InterPro"/>
</dbReference>
<evidence type="ECO:0000256" key="2">
    <source>
        <dbReference type="ARBA" id="ARBA00022692"/>
    </source>
</evidence>
<keyword evidence="2 7" id="KW-0812">Transmembrane</keyword>
<gene>
    <name evidence="10" type="ORF">A2733_00245</name>
</gene>
<dbReference type="InterPro" id="IPR003439">
    <property type="entry name" value="ABC_transporter-like_ATP-bd"/>
</dbReference>
<dbReference type="SUPFAM" id="SSF90123">
    <property type="entry name" value="ABC transporter transmembrane region"/>
    <property type="match status" value="1"/>
</dbReference>
<dbReference type="Proteomes" id="UP000178985">
    <property type="component" value="Unassembled WGS sequence"/>
</dbReference>
<keyword evidence="5 7" id="KW-1133">Transmembrane helix</keyword>
<comment type="caution">
    <text evidence="10">The sequence shown here is derived from an EMBL/GenBank/DDBJ whole genome shotgun (WGS) entry which is preliminary data.</text>
</comment>
<accession>A0A1F6V388</accession>
<evidence type="ECO:0000256" key="5">
    <source>
        <dbReference type="ARBA" id="ARBA00022989"/>
    </source>
</evidence>
<proteinExistence type="predicted"/>
<dbReference type="EMBL" id="MFTO01000007">
    <property type="protein sequence ID" value="OGI64092.1"/>
    <property type="molecule type" value="Genomic_DNA"/>
</dbReference>
<feature type="domain" description="ABC transporter" evidence="8">
    <location>
        <begin position="347"/>
        <end position="581"/>
    </location>
</feature>
<dbReference type="PROSITE" id="PS00211">
    <property type="entry name" value="ABC_TRANSPORTER_1"/>
    <property type="match status" value="1"/>
</dbReference>
<dbReference type="InterPro" id="IPR027417">
    <property type="entry name" value="P-loop_NTPase"/>
</dbReference>
<dbReference type="InterPro" id="IPR017871">
    <property type="entry name" value="ABC_transporter-like_CS"/>
</dbReference>
<evidence type="ECO:0000256" key="1">
    <source>
        <dbReference type="ARBA" id="ARBA00004651"/>
    </source>
</evidence>
<evidence type="ECO:0000259" key="9">
    <source>
        <dbReference type="PROSITE" id="PS50929"/>
    </source>
</evidence>
<dbReference type="PANTHER" id="PTHR43394">
    <property type="entry name" value="ATP-DEPENDENT PERMEASE MDL1, MITOCHONDRIAL"/>
    <property type="match status" value="1"/>
</dbReference>
<dbReference type="SMART" id="SM00382">
    <property type="entry name" value="AAA"/>
    <property type="match status" value="1"/>
</dbReference>
<evidence type="ECO:0000256" key="7">
    <source>
        <dbReference type="SAM" id="Phobius"/>
    </source>
</evidence>
<feature type="transmembrane region" description="Helical" evidence="7">
    <location>
        <begin position="279"/>
        <end position="296"/>
    </location>
</feature>